<comment type="catalytic activity">
    <reaction evidence="9">
        <text>12-hydroxy-(5Z,8Z,10E,14Z)-eicosatetraenoate + ATP + CoA = 12-hydroxy-(5Z,8Z,10E,14Z)-eicosatetraenoyl-CoA + AMP + diphosphate</text>
        <dbReference type="Rhea" id="RHEA:52112"/>
        <dbReference type="ChEBI" id="CHEBI:30616"/>
        <dbReference type="ChEBI" id="CHEBI:33019"/>
        <dbReference type="ChEBI" id="CHEBI:57287"/>
        <dbReference type="ChEBI" id="CHEBI:90718"/>
        <dbReference type="ChEBI" id="CHEBI:136408"/>
        <dbReference type="ChEBI" id="CHEBI:456215"/>
    </reaction>
    <physiologicalReaction direction="left-to-right" evidence="9">
        <dbReference type="Rhea" id="RHEA:52113"/>
    </physiologicalReaction>
</comment>
<dbReference type="InterPro" id="IPR042099">
    <property type="entry name" value="ANL_N_sf"/>
</dbReference>
<evidence type="ECO:0000256" key="1">
    <source>
        <dbReference type="ARBA" id="ARBA00006432"/>
    </source>
</evidence>
<evidence type="ECO:0000256" key="12">
    <source>
        <dbReference type="ARBA" id="ARBA00024565"/>
    </source>
</evidence>
<sequence length="691" mass="77256">MHAQQLLNQLRFPELDEVRQYLRSLSTHTLVGVGAFAALTTYWYTTRPKALKPPCNLRMQSVEVPGGEYARRSALMDSDKHMTHLYNDAKTMYEFFLRGARVSNNGPCLGARQPSQSYEWLSYSEVAEKAENLGSALLHRGHTKTKDQFIGIFSQNRPEWTIAELACYTFSLVAVPLYDTLGTEAITYVIDKATISSILCDVPEKARLVLECVSGREHSVRTIILMEPFDDELVAKGKDCGIDILSLSQVEVRGETLTHNWAPPSPEDMAVICFTSGTTGDPKGAMLTHRNVASNCSAFIKVIEDHLKLDHHDAHISYLPLAHMFERVVQGVILVHGGRIGFFQGDIRLLMDDLTTLRPTVFPVVPRLLNRMFDKIYGQANTSLKRWVLDFAFKRKEAELLSGIVRRDSIWDKLIFRKVQASLGGRVRLMITGAAPVSATVLTFLRAALGCQLYEGYGQTECTAGCTMTVPGDWTAGHVGAPLPCNSVKLVDVAEMNYLAANGEGEVCVKGANVFLGYLKDPEKTEETIDANGWVHTGDIGKWLPNGTLKIVDRKKHIFKLAQGEYIAPEKIENIYTRSDAVAQVFVHGDSLQLFLNEYAFKTPGFCSGYSNNMGYSLQFTDVKKAILEDILKLGKDSGLKSFEQVKDITLYTEMFSIQNGLLTPTLKAKRAELRNYFREQIDKLYSKIKM</sequence>
<dbReference type="InterPro" id="IPR000873">
    <property type="entry name" value="AMP-dep_synth/lig_dom"/>
</dbReference>
<dbReference type="PROSITE" id="PS00455">
    <property type="entry name" value="AMP_BINDING"/>
    <property type="match status" value="1"/>
</dbReference>
<keyword evidence="6 14" id="KW-0443">Lipid metabolism</keyword>
<dbReference type="Ensembl" id="ENSHHUT00000003648.1">
    <property type="protein sequence ID" value="ENSHHUP00000003525.1"/>
    <property type="gene ID" value="ENSHHUG00000001882.1"/>
</dbReference>
<dbReference type="GO" id="GO:0005524">
    <property type="term" value="F:ATP binding"/>
    <property type="evidence" value="ECO:0007669"/>
    <property type="project" value="UniProtKB-KW"/>
</dbReference>
<evidence type="ECO:0000256" key="11">
    <source>
        <dbReference type="ARBA" id="ARBA00024548"/>
    </source>
</evidence>
<evidence type="ECO:0000256" key="7">
    <source>
        <dbReference type="ARBA" id="ARBA00024469"/>
    </source>
</evidence>
<comment type="catalytic activity">
    <reaction evidence="8">
        <text>a long-chain fatty acid + ATP + CoA = a long-chain fatty acyl-CoA + AMP + diphosphate</text>
        <dbReference type="Rhea" id="RHEA:15421"/>
        <dbReference type="ChEBI" id="CHEBI:30616"/>
        <dbReference type="ChEBI" id="CHEBI:33019"/>
        <dbReference type="ChEBI" id="CHEBI:57287"/>
        <dbReference type="ChEBI" id="CHEBI:57560"/>
        <dbReference type="ChEBI" id="CHEBI:83139"/>
        <dbReference type="ChEBI" id="CHEBI:456215"/>
        <dbReference type="EC" id="6.2.1.3"/>
    </reaction>
    <physiologicalReaction direction="left-to-right" evidence="8">
        <dbReference type="Rhea" id="RHEA:15422"/>
    </physiologicalReaction>
</comment>
<evidence type="ECO:0000256" key="10">
    <source>
        <dbReference type="ARBA" id="ARBA00024532"/>
    </source>
</evidence>
<dbReference type="Pfam" id="PF00501">
    <property type="entry name" value="AMP-binding"/>
    <property type="match status" value="1"/>
</dbReference>
<dbReference type="GeneTree" id="ENSGT00940000154508"/>
<dbReference type="EC" id="6.2.1.3" evidence="14"/>
<comment type="catalytic activity">
    <reaction evidence="7">
        <text>5-hydroxy-(6E,8Z,11Z,14Z)-eicosatetraenoate + ATP + CoA = 5-hydroxy-(6E,8Z,11Z,14Z)-eicosatetraenoyl-CoA + AMP + diphosphate</text>
        <dbReference type="Rhea" id="RHEA:52108"/>
        <dbReference type="ChEBI" id="CHEBI:30616"/>
        <dbReference type="ChEBI" id="CHEBI:33019"/>
        <dbReference type="ChEBI" id="CHEBI:57287"/>
        <dbReference type="ChEBI" id="CHEBI:65341"/>
        <dbReference type="ChEBI" id="CHEBI:136407"/>
        <dbReference type="ChEBI" id="CHEBI:456215"/>
    </reaction>
    <physiologicalReaction direction="left-to-right" evidence="7">
        <dbReference type="Rhea" id="RHEA:52109"/>
    </physiologicalReaction>
</comment>
<dbReference type="InterPro" id="IPR045311">
    <property type="entry name" value="LC-FACS_euk"/>
</dbReference>
<dbReference type="GO" id="GO:0047676">
    <property type="term" value="F:arachidonate-CoA ligase activity"/>
    <property type="evidence" value="ECO:0007669"/>
    <property type="project" value="UniProtKB-EC"/>
</dbReference>
<dbReference type="CDD" id="cd05927">
    <property type="entry name" value="LC-FACS_euk"/>
    <property type="match status" value="1"/>
</dbReference>
<organism evidence="17 18">
    <name type="scientific">Hucho hucho</name>
    <name type="common">huchen</name>
    <dbReference type="NCBI Taxonomy" id="62062"/>
    <lineage>
        <taxon>Eukaryota</taxon>
        <taxon>Metazoa</taxon>
        <taxon>Chordata</taxon>
        <taxon>Craniata</taxon>
        <taxon>Vertebrata</taxon>
        <taxon>Euteleostomi</taxon>
        <taxon>Actinopterygii</taxon>
        <taxon>Neopterygii</taxon>
        <taxon>Teleostei</taxon>
        <taxon>Protacanthopterygii</taxon>
        <taxon>Salmoniformes</taxon>
        <taxon>Salmonidae</taxon>
        <taxon>Salmoninae</taxon>
        <taxon>Hucho</taxon>
    </lineage>
</organism>
<name>A0A4W5JZJ0_9TELE</name>
<reference evidence="17" key="2">
    <citation type="submission" date="2025-08" db="UniProtKB">
        <authorList>
            <consortium name="Ensembl"/>
        </authorList>
    </citation>
    <scope>IDENTIFICATION</scope>
</reference>
<reference evidence="18" key="1">
    <citation type="submission" date="2018-06" db="EMBL/GenBank/DDBJ databases">
        <title>Genome assembly of Danube salmon.</title>
        <authorList>
            <person name="Macqueen D.J."/>
            <person name="Gundappa M.K."/>
        </authorList>
    </citation>
    <scope>NUCLEOTIDE SEQUENCE [LARGE SCALE GENOMIC DNA]</scope>
</reference>
<comment type="catalytic activity">
    <reaction evidence="12">
        <text>(E)-hexadec-2-enoate + ATP + CoA = (2E)-hexadecenoyl-CoA + AMP + diphosphate</text>
        <dbReference type="Rhea" id="RHEA:36139"/>
        <dbReference type="ChEBI" id="CHEBI:30616"/>
        <dbReference type="ChEBI" id="CHEBI:33019"/>
        <dbReference type="ChEBI" id="CHEBI:57287"/>
        <dbReference type="ChEBI" id="CHEBI:61526"/>
        <dbReference type="ChEBI" id="CHEBI:72745"/>
        <dbReference type="ChEBI" id="CHEBI:456215"/>
    </reaction>
    <physiologicalReaction direction="left-to-right" evidence="12">
        <dbReference type="Rhea" id="RHEA:36140"/>
    </physiologicalReaction>
</comment>
<dbReference type="STRING" id="62062.ENSHHUP00000003525"/>
<keyword evidence="3 14" id="KW-0547">Nucleotide-binding</keyword>
<evidence type="ECO:0000256" key="14">
    <source>
        <dbReference type="RuleBase" id="RU369030"/>
    </source>
</evidence>
<dbReference type="PANTHER" id="PTHR43272">
    <property type="entry name" value="LONG-CHAIN-FATTY-ACID--COA LIGASE"/>
    <property type="match status" value="1"/>
</dbReference>
<dbReference type="AlphaFoldDB" id="A0A4W5JZJ0"/>
<dbReference type="SUPFAM" id="SSF56801">
    <property type="entry name" value="Acetyl-CoA synthetase-like"/>
    <property type="match status" value="1"/>
</dbReference>
<evidence type="ECO:0000256" key="9">
    <source>
        <dbReference type="ARBA" id="ARBA00024495"/>
    </source>
</evidence>
<evidence type="ECO:0000256" key="5">
    <source>
        <dbReference type="ARBA" id="ARBA00022840"/>
    </source>
</evidence>
<keyword evidence="15" id="KW-1133">Transmembrane helix</keyword>
<comment type="catalytic activity">
    <reaction evidence="11">
        <text>(5Z,8Z,11Z,14Z)-eicosatetraenoate + ATP + CoA = (5Z,8Z,11Z,14Z)-eicosatetraenoyl-CoA + AMP + diphosphate</text>
        <dbReference type="Rhea" id="RHEA:19713"/>
        <dbReference type="ChEBI" id="CHEBI:30616"/>
        <dbReference type="ChEBI" id="CHEBI:32395"/>
        <dbReference type="ChEBI" id="CHEBI:33019"/>
        <dbReference type="ChEBI" id="CHEBI:57287"/>
        <dbReference type="ChEBI" id="CHEBI:57368"/>
        <dbReference type="ChEBI" id="CHEBI:456215"/>
        <dbReference type="EC" id="6.2.1.15"/>
    </reaction>
    <physiologicalReaction direction="left-to-right" evidence="11">
        <dbReference type="Rhea" id="RHEA:19714"/>
    </physiologicalReaction>
</comment>
<accession>A0A4W5JZJ0</accession>
<dbReference type="PANTHER" id="PTHR43272:SF28">
    <property type="entry name" value="LONG-CHAIN-FATTY-ACID--COA LIGASE 1"/>
    <property type="match status" value="1"/>
</dbReference>
<comment type="catalytic activity">
    <reaction evidence="10">
        <text>15-hydroxy-(5Z,8Z,11Z,13E)-eicosatetraenoate + ATP + CoA = 15-hydroxy-(5Z,8Z,11Z,13E)-eicosatetraenoyl-CoA + AMP + diphosphate</text>
        <dbReference type="Rhea" id="RHEA:52116"/>
        <dbReference type="ChEBI" id="CHEBI:30616"/>
        <dbReference type="ChEBI" id="CHEBI:33019"/>
        <dbReference type="ChEBI" id="CHEBI:57287"/>
        <dbReference type="ChEBI" id="CHEBI:78832"/>
        <dbReference type="ChEBI" id="CHEBI:136409"/>
        <dbReference type="ChEBI" id="CHEBI:456215"/>
    </reaction>
    <physiologicalReaction direction="left-to-right" evidence="10">
        <dbReference type="Rhea" id="RHEA:52117"/>
    </physiologicalReaction>
</comment>
<keyword evidence="18" id="KW-1185">Reference proteome</keyword>
<evidence type="ECO:0000256" key="2">
    <source>
        <dbReference type="ARBA" id="ARBA00022598"/>
    </source>
</evidence>
<evidence type="ECO:0000313" key="17">
    <source>
        <dbReference type="Ensembl" id="ENSHHUP00000003525.1"/>
    </source>
</evidence>
<feature type="domain" description="AMP-dependent synthetase/ligase" evidence="16">
    <location>
        <begin position="116"/>
        <end position="519"/>
    </location>
</feature>
<keyword evidence="15" id="KW-0812">Transmembrane</keyword>
<comment type="similarity">
    <text evidence="1 14">Belongs to the ATP-dependent AMP-binding enzyme family.</text>
</comment>
<dbReference type="InterPro" id="IPR020845">
    <property type="entry name" value="AMP-binding_CS"/>
</dbReference>
<feature type="transmembrane region" description="Helical" evidence="15">
    <location>
        <begin position="21"/>
        <end position="44"/>
    </location>
</feature>
<dbReference type="GO" id="GO:0005783">
    <property type="term" value="C:endoplasmic reticulum"/>
    <property type="evidence" value="ECO:0007669"/>
    <property type="project" value="TreeGrafter"/>
</dbReference>
<comment type="function">
    <text evidence="14">Catalyzes the conversion of long-chain fatty acids to their active form acyl-CoAs for both synthesis of cellular lipids, and degradation via beta-oxidation.</text>
</comment>
<evidence type="ECO:0000313" key="18">
    <source>
        <dbReference type="Proteomes" id="UP000314982"/>
    </source>
</evidence>
<evidence type="ECO:0000256" key="15">
    <source>
        <dbReference type="SAM" id="Phobius"/>
    </source>
</evidence>
<evidence type="ECO:0000259" key="16">
    <source>
        <dbReference type="Pfam" id="PF00501"/>
    </source>
</evidence>
<keyword evidence="5 14" id="KW-0067">ATP-binding</keyword>
<protein>
    <recommendedName>
        <fullName evidence="14">Long-chain-fatty-acid--CoA ligase</fullName>
        <ecNumber evidence="14">6.2.1.3</ecNumber>
    </recommendedName>
</protein>
<evidence type="ECO:0000256" key="13">
    <source>
        <dbReference type="ARBA" id="ARBA00049139"/>
    </source>
</evidence>
<dbReference type="Gene3D" id="3.40.50.12780">
    <property type="entry name" value="N-terminal domain of ligase-like"/>
    <property type="match status" value="1"/>
</dbReference>
<reference evidence="17" key="3">
    <citation type="submission" date="2025-09" db="UniProtKB">
        <authorList>
            <consortium name="Ensembl"/>
        </authorList>
    </citation>
    <scope>IDENTIFICATION</scope>
</reference>
<dbReference type="Proteomes" id="UP000314982">
    <property type="component" value="Unassembled WGS sequence"/>
</dbReference>
<proteinExistence type="inferred from homology"/>
<evidence type="ECO:0000256" key="8">
    <source>
        <dbReference type="ARBA" id="ARBA00024484"/>
    </source>
</evidence>
<comment type="catalytic activity">
    <reaction evidence="13">
        <text>hexadecanoate + ATP + CoA = hexadecanoyl-CoA + AMP + diphosphate</text>
        <dbReference type="Rhea" id="RHEA:30751"/>
        <dbReference type="ChEBI" id="CHEBI:7896"/>
        <dbReference type="ChEBI" id="CHEBI:30616"/>
        <dbReference type="ChEBI" id="CHEBI:33019"/>
        <dbReference type="ChEBI" id="CHEBI:57287"/>
        <dbReference type="ChEBI" id="CHEBI:57379"/>
        <dbReference type="ChEBI" id="CHEBI:456215"/>
    </reaction>
    <physiologicalReaction direction="left-to-right" evidence="13">
        <dbReference type="Rhea" id="RHEA:30752"/>
    </physiologicalReaction>
</comment>
<keyword evidence="15" id="KW-0472">Membrane</keyword>
<keyword evidence="2 14" id="KW-0436">Ligase</keyword>
<evidence type="ECO:0000256" key="3">
    <source>
        <dbReference type="ARBA" id="ARBA00022741"/>
    </source>
</evidence>
<evidence type="ECO:0000256" key="6">
    <source>
        <dbReference type="ARBA" id="ARBA00023098"/>
    </source>
</evidence>
<evidence type="ECO:0000256" key="4">
    <source>
        <dbReference type="ARBA" id="ARBA00022832"/>
    </source>
</evidence>
<keyword evidence="4 14" id="KW-0276">Fatty acid metabolism</keyword>
<dbReference type="GO" id="GO:0016020">
    <property type="term" value="C:membrane"/>
    <property type="evidence" value="ECO:0007669"/>
    <property type="project" value="TreeGrafter"/>
</dbReference>